<organism evidence="2 3">
    <name type="scientific">Rhodotorula diobovata</name>
    <dbReference type="NCBI Taxonomy" id="5288"/>
    <lineage>
        <taxon>Eukaryota</taxon>
        <taxon>Fungi</taxon>
        <taxon>Dikarya</taxon>
        <taxon>Basidiomycota</taxon>
        <taxon>Pucciniomycotina</taxon>
        <taxon>Microbotryomycetes</taxon>
        <taxon>Sporidiobolales</taxon>
        <taxon>Sporidiobolaceae</taxon>
        <taxon>Rhodotorula</taxon>
    </lineage>
</organism>
<accession>A0A5C5FZS0</accession>
<dbReference type="EMBL" id="SOZI01000048">
    <property type="protein sequence ID" value="TNY21231.1"/>
    <property type="molecule type" value="Genomic_DNA"/>
</dbReference>
<name>A0A5C5FZS0_9BASI</name>
<dbReference type="InterPro" id="IPR015943">
    <property type="entry name" value="WD40/YVTN_repeat-like_dom_sf"/>
</dbReference>
<evidence type="ECO:0000313" key="2">
    <source>
        <dbReference type="EMBL" id="TNY21231.1"/>
    </source>
</evidence>
<evidence type="ECO:0000256" key="1">
    <source>
        <dbReference type="ARBA" id="ARBA00005564"/>
    </source>
</evidence>
<dbReference type="PANTHER" id="PTHR30344">
    <property type="entry name" value="6-PHOSPHOGLUCONOLACTONASE-RELATED"/>
    <property type="match status" value="1"/>
</dbReference>
<sequence length="367" mass="39317">MPRLITSGYGGDVDVLQFDASARSLTKESTTTVPDAPTWSTLSHTRPVVYVGAEFAEPDGLLHAFSYDAQGGKLNPLGDTAKVGAGPVHIALSPDGRRLYTANYSGGSVSTVELDAEGKFVAGSEQTQAFKGTGPNKERQEAPHVHGVYVDPTGKYLLAADLGSDVLRVFDISSGIPSSLPSITLPPGNGPRHLFISPPRARSDRTLIYLIEEMGNTIAVFEVEYPSDKQAAFNLKKIQREVSVLPPDAKDTPGAWTAAELCLSPSGAFLYATNRCPVDNPAPYDTLTIFPVSASGALVRPEAKFLNLEGRGPRHIALSKDGRHLVVPLERTSEVVVYEVAQGREDELTEVARLKGVNQPTCAVWLP</sequence>
<dbReference type="InterPro" id="IPR019405">
    <property type="entry name" value="Lactonase_7-beta_prop"/>
</dbReference>
<evidence type="ECO:0000313" key="3">
    <source>
        <dbReference type="Proteomes" id="UP000311382"/>
    </source>
</evidence>
<reference evidence="2 3" key="1">
    <citation type="submission" date="2019-03" db="EMBL/GenBank/DDBJ databases">
        <title>Rhodosporidium diobovatum UCD-FST 08-225 genome sequencing, assembly, and annotation.</title>
        <authorList>
            <person name="Fakankun I.U."/>
            <person name="Fristensky B."/>
            <person name="Levin D.B."/>
        </authorList>
    </citation>
    <scope>NUCLEOTIDE SEQUENCE [LARGE SCALE GENOMIC DNA]</scope>
    <source>
        <strain evidence="2 3">UCD-FST 08-225</strain>
    </source>
</reference>
<dbReference type="Pfam" id="PF10282">
    <property type="entry name" value="Lactonase"/>
    <property type="match status" value="1"/>
</dbReference>
<dbReference type="AlphaFoldDB" id="A0A5C5FZS0"/>
<dbReference type="STRING" id="5288.A0A5C5FZS0"/>
<dbReference type="SUPFAM" id="SSF51004">
    <property type="entry name" value="C-terminal (heme d1) domain of cytochrome cd1-nitrite reductase"/>
    <property type="match status" value="1"/>
</dbReference>
<proteinExistence type="inferred from homology"/>
<gene>
    <name evidence="2" type="ORF">DMC30DRAFT_446368</name>
</gene>
<keyword evidence="3" id="KW-1185">Reference proteome</keyword>
<dbReference type="InterPro" id="IPR050282">
    <property type="entry name" value="Cycloisomerase_2"/>
</dbReference>
<dbReference type="Proteomes" id="UP000311382">
    <property type="component" value="Unassembled WGS sequence"/>
</dbReference>
<comment type="caution">
    <text evidence="2">The sequence shown here is derived from an EMBL/GenBank/DDBJ whole genome shotgun (WGS) entry which is preliminary data.</text>
</comment>
<dbReference type="Gene3D" id="2.130.10.10">
    <property type="entry name" value="YVTN repeat-like/Quinoprotein amine dehydrogenase"/>
    <property type="match status" value="1"/>
</dbReference>
<comment type="similarity">
    <text evidence="1">Belongs to the cycloisomerase 2 family.</text>
</comment>
<dbReference type="GO" id="GO:0017057">
    <property type="term" value="F:6-phosphogluconolactonase activity"/>
    <property type="evidence" value="ECO:0007669"/>
    <property type="project" value="TreeGrafter"/>
</dbReference>
<dbReference type="InterPro" id="IPR011048">
    <property type="entry name" value="Haem_d1_sf"/>
</dbReference>
<protein>
    <submittedName>
        <fullName evidence="2">Lactonase, 7-bladed beta-propeller-domain-containing protein</fullName>
    </submittedName>
</protein>
<dbReference type="OrthoDB" id="9972196at2759"/>
<dbReference type="PANTHER" id="PTHR30344:SF1">
    <property type="entry name" value="6-PHOSPHOGLUCONOLACTONASE"/>
    <property type="match status" value="1"/>
</dbReference>